<dbReference type="AlphaFoldDB" id="A0A9R0JVD8"/>
<proteinExistence type="predicted"/>
<dbReference type="InterPro" id="IPR001810">
    <property type="entry name" value="F-box_dom"/>
</dbReference>
<evidence type="ECO:0000313" key="3">
    <source>
        <dbReference type="RefSeq" id="XP_021848439.2"/>
    </source>
</evidence>
<dbReference type="Gene3D" id="1.20.1280.50">
    <property type="match status" value="1"/>
</dbReference>
<dbReference type="InterPro" id="IPR050796">
    <property type="entry name" value="SCF_F-box_component"/>
</dbReference>
<dbReference type="SUPFAM" id="SSF81383">
    <property type="entry name" value="F-box domain"/>
    <property type="match status" value="1"/>
</dbReference>
<dbReference type="KEGG" id="soe:110788106"/>
<accession>A0A9R0JVD8</accession>
<dbReference type="NCBIfam" id="TIGR01640">
    <property type="entry name" value="F_box_assoc_1"/>
    <property type="match status" value="1"/>
</dbReference>
<reference evidence="2" key="1">
    <citation type="journal article" date="2021" name="Nat. Commun.">
        <title>Genomic analyses provide insights into spinach domestication and the genetic basis of agronomic traits.</title>
        <authorList>
            <person name="Cai X."/>
            <person name="Sun X."/>
            <person name="Xu C."/>
            <person name="Sun H."/>
            <person name="Wang X."/>
            <person name="Ge C."/>
            <person name="Zhang Z."/>
            <person name="Wang Q."/>
            <person name="Fei Z."/>
            <person name="Jiao C."/>
            <person name="Wang Q."/>
        </authorList>
    </citation>
    <scope>NUCLEOTIDE SEQUENCE [LARGE SCALE GENOMIC DNA]</scope>
    <source>
        <strain evidence="2">cv. Varoflay</strain>
    </source>
</reference>
<gene>
    <name evidence="3" type="primary">LOC110788106</name>
</gene>
<dbReference type="RefSeq" id="XP_021848439.2">
    <property type="nucleotide sequence ID" value="XM_021992747.2"/>
</dbReference>
<sequence length="415" mass="48302">MGSATKTKTQHNKSKVLPHLPPELWTEVLARLPVKILLRFRAVCKTWCSMIDDPDFLLMHRSLFKNNVDKNHLLVMSSGLWGDQKFRVRVRDNLTITTHIRQKSKSFKILGNCNGLVLLEDYEKWDKSHNNNRMRFVSTKLWNPSTQKSIVLPSCPGYKDVVIIGFVPSSNEHKVVVFEFPSRNLSSSTTFSVYSVSDHLWRTKTVMIDFPVISLHCMFWFVKYGHVCDYYSHGAAHWLVSEGERQFTHVLSFDFGMESFRYVKLPVVEDPEMVMNLFNLGESLAVFGISNKSSCIWVMTSENNNDNPWSVWFTGDSSSDGYKLFCRGVSYKRHFYGLFPRRLPHSLYKKLLFDENTSTFIVIYNKYDEPMSYNIITHKVGRVRKHRAGLRIKFVDTYVESLALCRGREDQTLLR</sequence>
<dbReference type="SMART" id="SM00256">
    <property type="entry name" value="FBOX"/>
    <property type="match status" value="1"/>
</dbReference>
<dbReference type="Pfam" id="PF00646">
    <property type="entry name" value="F-box"/>
    <property type="match status" value="1"/>
</dbReference>
<dbReference type="InterPro" id="IPR017451">
    <property type="entry name" value="F-box-assoc_interact_dom"/>
</dbReference>
<dbReference type="PROSITE" id="PS50181">
    <property type="entry name" value="FBOX"/>
    <property type="match status" value="1"/>
</dbReference>
<dbReference type="InterPro" id="IPR036047">
    <property type="entry name" value="F-box-like_dom_sf"/>
</dbReference>
<dbReference type="InterPro" id="IPR006527">
    <property type="entry name" value="F-box-assoc_dom_typ1"/>
</dbReference>
<organism evidence="2 3">
    <name type="scientific">Spinacia oleracea</name>
    <name type="common">Spinach</name>
    <dbReference type="NCBI Taxonomy" id="3562"/>
    <lineage>
        <taxon>Eukaryota</taxon>
        <taxon>Viridiplantae</taxon>
        <taxon>Streptophyta</taxon>
        <taxon>Embryophyta</taxon>
        <taxon>Tracheophyta</taxon>
        <taxon>Spermatophyta</taxon>
        <taxon>Magnoliopsida</taxon>
        <taxon>eudicotyledons</taxon>
        <taxon>Gunneridae</taxon>
        <taxon>Pentapetalae</taxon>
        <taxon>Caryophyllales</taxon>
        <taxon>Chenopodiaceae</taxon>
        <taxon>Chenopodioideae</taxon>
        <taxon>Anserineae</taxon>
        <taxon>Spinacia</taxon>
    </lineage>
</organism>
<dbReference type="PANTHER" id="PTHR31672">
    <property type="entry name" value="BNACNNG10540D PROTEIN"/>
    <property type="match status" value="1"/>
</dbReference>
<evidence type="ECO:0000259" key="1">
    <source>
        <dbReference type="PROSITE" id="PS50181"/>
    </source>
</evidence>
<dbReference type="GeneID" id="110788106"/>
<protein>
    <submittedName>
        <fullName evidence="3">F-box/kelch-repeat protein At3g23880-like</fullName>
    </submittedName>
</protein>
<reference evidence="3" key="2">
    <citation type="submission" date="2025-08" db="UniProtKB">
        <authorList>
            <consortium name="RefSeq"/>
        </authorList>
    </citation>
    <scope>IDENTIFICATION</scope>
    <source>
        <tissue evidence="3">Leaf</tissue>
    </source>
</reference>
<feature type="domain" description="F-box" evidence="1">
    <location>
        <begin position="14"/>
        <end position="67"/>
    </location>
</feature>
<dbReference type="PANTHER" id="PTHR31672:SF13">
    <property type="entry name" value="F-BOX PROTEIN CPR30-LIKE"/>
    <property type="match status" value="1"/>
</dbReference>
<dbReference type="Pfam" id="PF07734">
    <property type="entry name" value="FBA_1"/>
    <property type="match status" value="1"/>
</dbReference>
<dbReference type="Proteomes" id="UP000813463">
    <property type="component" value="Chromosome 5"/>
</dbReference>
<keyword evidence="2" id="KW-1185">Reference proteome</keyword>
<evidence type="ECO:0000313" key="2">
    <source>
        <dbReference type="Proteomes" id="UP000813463"/>
    </source>
</evidence>
<name>A0A9R0JVD8_SPIOL</name>
<dbReference type="CDD" id="cd22157">
    <property type="entry name" value="F-box_AtFBW1-like"/>
    <property type="match status" value="1"/>
</dbReference>